<dbReference type="AlphaFoldDB" id="A0A5C3EF49"/>
<keyword evidence="1" id="KW-0732">Signal</keyword>
<protein>
    <submittedName>
        <fullName evidence="2">Uncharacterized protein</fullName>
    </submittedName>
</protein>
<evidence type="ECO:0000313" key="2">
    <source>
        <dbReference type="EMBL" id="SPO29294.1"/>
    </source>
</evidence>
<feature type="signal peptide" evidence="1">
    <location>
        <begin position="1"/>
        <end position="19"/>
    </location>
</feature>
<dbReference type="EMBL" id="OOIN01000027">
    <property type="protein sequence ID" value="SPO29294.1"/>
    <property type="molecule type" value="Genomic_DNA"/>
</dbReference>
<sequence>MRWAILFYLLLTLVAYGSPQRFTRKSQKRNTFNEPFSMYVASGSGETLNDRLRQRLHVGMKVPVEVERLKERPMTSTELIDEIRKDRNARRFLHLGPSRPGSRDIVVAALLESPSGKHERLFAIMSVRGGAEGMLPPLDRPQIYLHGYARAFKAGSLPTEHYAYEWDEIAMGGDPEMLSIQKIFRYVAHL</sequence>
<proteinExistence type="predicted"/>
<feature type="chain" id="PRO_5022734749" evidence="1">
    <location>
        <begin position="20"/>
        <end position="190"/>
    </location>
</feature>
<evidence type="ECO:0000256" key="1">
    <source>
        <dbReference type="SAM" id="SignalP"/>
    </source>
</evidence>
<keyword evidence="3" id="KW-1185">Reference proteome</keyword>
<gene>
    <name evidence="2" type="ORF">UTRI_06243</name>
</gene>
<name>A0A5C3EF49_9BASI</name>
<dbReference type="Proteomes" id="UP000324022">
    <property type="component" value="Unassembled WGS sequence"/>
</dbReference>
<evidence type="ECO:0000313" key="3">
    <source>
        <dbReference type="Proteomes" id="UP000324022"/>
    </source>
</evidence>
<accession>A0A5C3EF49</accession>
<organism evidence="2 3">
    <name type="scientific">Ustilago trichophora</name>
    <dbReference type="NCBI Taxonomy" id="86804"/>
    <lineage>
        <taxon>Eukaryota</taxon>
        <taxon>Fungi</taxon>
        <taxon>Dikarya</taxon>
        <taxon>Basidiomycota</taxon>
        <taxon>Ustilaginomycotina</taxon>
        <taxon>Ustilaginomycetes</taxon>
        <taxon>Ustilaginales</taxon>
        <taxon>Ustilaginaceae</taxon>
        <taxon>Ustilago</taxon>
    </lineage>
</organism>
<reference evidence="2 3" key="1">
    <citation type="submission" date="2018-03" db="EMBL/GenBank/DDBJ databases">
        <authorList>
            <person name="Guldener U."/>
        </authorList>
    </citation>
    <scope>NUCLEOTIDE SEQUENCE [LARGE SCALE GENOMIC DNA]</scope>
    <source>
        <strain evidence="2 3">NBRC100155</strain>
    </source>
</reference>